<dbReference type="InterPro" id="IPR002523">
    <property type="entry name" value="MgTranspt_CorA/ZnTranspt_ZntB"/>
</dbReference>
<evidence type="ECO:0000256" key="5">
    <source>
        <dbReference type="SAM" id="Coils"/>
    </source>
</evidence>
<accession>A0AA38RI86</accession>
<proteinExistence type="predicted"/>
<sequence length="758" mass="86729">MCATRNIEELLRQAEHYHEQYMKTLQAALELRTPSPGTSQAGLGVRMERAGSNDGALAASPMTKAISFEERLPPRAMSGGSDASFPHGLFRRPRRLTNELGDAKRPGLQPYAGAKANRPSSVFTHDMDSDEDVEFLQLTSPNPQPQPPMILDDDDNDLEAEEHLSLPHESFTVEQLVQHLQGLDDSDEVMAKALGDMWDHRRQLDVHNVVDEGDLDGHPTYEVYDVDHGGRAVPVHEQINDAEGVEAATVWETLKEVSSKGTVGRITILQEPSPLMLGAAHMTMARHFDMDELYRHLITTDGNKGKTRAYVDRAFESTPTRRRTFFFVFKYFTVVGEGLKSARFQKFDYRPPDKRSIDHIDITECSSILALSLEGEPIEKVTRNNRRQRKKAEEGYIYHPFAPWHLLSIQCFPDNAHSLRSEDLGKQFVSGPYAFLDTLAAEYRDAVKRYATLNEMITKLITPPSEFMFDVKLRDKLLFEDADFTYSRRYFWAYNTLGVINDGIKSMRAAYFDTFKDDFWQGRNRTVWPYPYQDSAGKAAYEKLMATVRHDLEKAVLELDTMHKKNERTRNEIFSLREQLFSGSSVRESRRAIEQGDNIKILTGVSMLFLPLTFVTSVFGITTLDIQADDWRFPVTMVTVCVPFFVLIFVLQTRAGMSALRRSGKFFDKQVSRVFGHANRRQLQQHQLAGGTGIDGTQTYQGPDGRRRRRRKGLKRTQSGLQSVTGRVAELERRTKNWYRFPWRRRKGPEDMKEEVIV</sequence>
<keyword evidence="9" id="KW-1185">Reference proteome</keyword>
<feature type="region of interest" description="Disordered" evidence="6">
    <location>
        <begin position="688"/>
        <end position="721"/>
    </location>
</feature>
<evidence type="ECO:0000313" key="8">
    <source>
        <dbReference type="EMBL" id="KAJ9149142.1"/>
    </source>
</evidence>
<dbReference type="Pfam" id="PF01544">
    <property type="entry name" value="CorA"/>
    <property type="match status" value="1"/>
</dbReference>
<feature type="transmembrane region" description="Helical" evidence="7">
    <location>
        <begin position="599"/>
        <end position="621"/>
    </location>
</feature>
<name>A0AA38RI86_9PEZI</name>
<comment type="subcellular location">
    <subcellularLocation>
        <location evidence="1">Membrane</location>
        <topology evidence="1">Multi-pass membrane protein</topology>
    </subcellularLocation>
</comment>
<evidence type="ECO:0000256" key="2">
    <source>
        <dbReference type="ARBA" id="ARBA00022692"/>
    </source>
</evidence>
<protein>
    <submittedName>
        <fullName evidence="8">GTPase-activator protein for ras-like GTPase containing protein</fullName>
    </submittedName>
</protein>
<dbReference type="GO" id="GO:0046873">
    <property type="term" value="F:metal ion transmembrane transporter activity"/>
    <property type="evidence" value="ECO:0007669"/>
    <property type="project" value="InterPro"/>
</dbReference>
<dbReference type="AlphaFoldDB" id="A0AA38RI86"/>
<evidence type="ECO:0000256" key="7">
    <source>
        <dbReference type="SAM" id="Phobius"/>
    </source>
</evidence>
<evidence type="ECO:0000313" key="9">
    <source>
        <dbReference type="Proteomes" id="UP001174691"/>
    </source>
</evidence>
<evidence type="ECO:0000256" key="1">
    <source>
        <dbReference type="ARBA" id="ARBA00004141"/>
    </source>
</evidence>
<gene>
    <name evidence="8" type="ORF">NKR19_g5786</name>
</gene>
<dbReference type="Gene3D" id="1.20.58.340">
    <property type="entry name" value="Magnesium transport protein CorA, transmembrane region"/>
    <property type="match status" value="1"/>
</dbReference>
<dbReference type="GO" id="GO:0016020">
    <property type="term" value="C:membrane"/>
    <property type="evidence" value="ECO:0007669"/>
    <property type="project" value="UniProtKB-SubCell"/>
</dbReference>
<feature type="compositionally biased region" description="Basic residues" evidence="6">
    <location>
        <begin position="706"/>
        <end position="715"/>
    </location>
</feature>
<dbReference type="SUPFAM" id="SSF144083">
    <property type="entry name" value="Magnesium transport protein CorA, transmembrane region"/>
    <property type="match status" value="1"/>
</dbReference>
<keyword evidence="4 7" id="KW-0472">Membrane</keyword>
<dbReference type="Proteomes" id="UP001174691">
    <property type="component" value="Unassembled WGS sequence"/>
</dbReference>
<organism evidence="8 9">
    <name type="scientific">Coniochaeta hoffmannii</name>
    <dbReference type="NCBI Taxonomy" id="91930"/>
    <lineage>
        <taxon>Eukaryota</taxon>
        <taxon>Fungi</taxon>
        <taxon>Dikarya</taxon>
        <taxon>Ascomycota</taxon>
        <taxon>Pezizomycotina</taxon>
        <taxon>Sordariomycetes</taxon>
        <taxon>Sordariomycetidae</taxon>
        <taxon>Coniochaetales</taxon>
        <taxon>Coniochaetaceae</taxon>
        <taxon>Coniochaeta</taxon>
    </lineage>
</organism>
<dbReference type="EMBL" id="JANBVN010000082">
    <property type="protein sequence ID" value="KAJ9149142.1"/>
    <property type="molecule type" value="Genomic_DNA"/>
</dbReference>
<feature type="transmembrane region" description="Helical" evidence="7">
    <location>
        <begin position="633"/>
        <end position="651"/>
    </location>
</feature>
<keyword evidence="3 7" id="KW-1133">Transmembrane helix</keyword>
<evidence type="ECO:0000256" key="6">
    <source>
        <dbReference type="SAM" id="MobiDB-lite"/>
    </source>
</evidence>
<comment type="caution">
    <text evidence="8">The sequence shown here is derived from an EMBL/GenBank/DDBJ whole genome shotgun (WGS) entry which is preliminary data.</text>
</comment>
<evidence type="ECO:0000256" key="3">
    <source>
        <dbReference type="ARBA" id="ARBA00022989"/>
    </source>
</evidence>
<dbReference type="InterPro" id="IPR045863">
    <property type="entry name" value="CorA_TM1_TM2"/>
</dbReference>
<reference evidence="8" key="1">
    <citation type="submission" date="2022-07" db="EMBL/GenBank/DDBJ databases">
        <title>Fungi with potential for degradation of polypropylene.</title>
        <authorList>
            <person name="Gostincar C."/>
        </authorList>
    </citation>
    <scope>NUCLEOTIDE SEQUENCE</scope>
    <source>
        <strain evidence="8">EXF-13287</strain>
    </source>
</reference>
<evidence type="ECO:0000256" key="4">
    <source>
        <dbReference type="ARBA" id="ARBA00023136"/>
    </source>
</evidence>
<feature type="coiled-coil region" evidence="5">
    <location>
        <begin position="552"/>
        <end position="579"/>
    </location>
</feature>
<keyword evidence="5" id="KW-0175">Coiled coil</keyword>
<keyword evidence="2 7" id="KW-0812">Transmembrane</keyword>